<organism evidence="1 2">
    <name type="scientific">Muriicola soli</name>
    <dbReference type="NCBI Taxonomy" id="2507538"/>
    <lineage>
        <taxon>Bacteria</taxon>
        <taxon>Pseudomonadati</taxon>
        <taxon>Bacteroidota</taxon>
        <taxon>Flavobacteriia</taxon>
        <taxon>Flavobacteriales</taxon>
        <taxon>Flavobacteriaceae</taxon>
        <taxon>Muriicola</taxon>
    </lineage>
</organism>
<dbReference type="GO" id="GO:0015627">
    <property type="term" value="C:type II protein secretion system complex"/>
    <property type="evidence" value="ECO:0007669"/>
    <property type="project" value="TreeGrafter"/>
</dbReference>
<evidence type="ECO:0000313" key="1">
    <source>
        <dbReference type="EMBL" id="QBA63547.1"/>
    </source>
</evidence>
<dbReference type="KEGG" id="mur:EQY75_02660"/>
<gene>
    <name evidence="1" type="ORF">EQY75_02660</name>
</gene>
<dbReference type="AlphaFoldDB" id="A0A411E7C7"/>
<keyword evidence="2" id="KW-1185">Reference proteome</keyword>
<protein>
    <submittedName>
        <fullName evidence="1">Helix-hairpin-helix domain-containing protein</fullName>
    </submittedName>
</protein>
<dbReference type="Proteomes" id="UP000290889">
    <property type="component" value="Chromosome"/>
</dbReference>
<dbReference type="PANTHER" id="PTHR21180">
    <property type="entry name" value="ENDONUCLEASE/EXONUCLEASE/PHOSPHATASE FAMILY DOMAIN-CONTAINING PROTEIN 1"/>
    <property type="match status" value="1"/>
</dbReference>
<evidence type="ECO:0000313" key="2">
    <source>
        <dbReference type="Proteomes" id="UP000290889"/>
    </source>
</evidence>
<sequence length="278" mass="32307">MRSHFRYTKQEKRGILFLLLLITSLQSGFYFCDLRSKNHSDPLFSVDSLAQAFMDSVKASPTLRNKKILRPFNPNFITDYKGYVLGISPEELDRLYAFREKGQYLRNSRHFQSVTQISDSLLSRISPYFMFPQMKMRRNEKSENAVVPKDLNTVTAEELQQISGIGPVLSNRIVKFRDRLGGFLVSEQLLDVYGLDREVAEKAMQTFRIVDTPEVKKIHLNTAGVSELANLIYLNWKLANQIVAYREALGRYDSIEQLTKIEDFPRERIHRIKLYLAL</sequence>
<dbReference type="InterPro" id="IPR010994">
    <property type="entry name" value="RuvA_2-like"/>
</dbReference>
<dbReference type="EMBL" id="CP035544">
    <property type="protein sequence ID" value="QBA63547.1"/>
    <property type="molecule type" value="Genomic_DNA"/>
</dbReference>
<accession>A0A411E7C7</accession>
<dbReference type="SUPFAM" id="SSF47781">
    <property type="entry name" value="RuvA domain 2-like"/>
    <property type="match status" value="2"/>
</dbReference>
<dbReference type="OrthoDB" id="981124at2"/>
<dbReference type="PANTHER" id="PTHR21180:SF32">
    <property type="entry name" value="ENDONUCLEASE_EXONUCLEASE_PHOSPHATASE FAMILY DOMAIN-CONTAINING PROTEIN 1"/>
    <property type="match status" value="1"/>
</dbReference>
<proteinExistence type="predicted"/>
<name>A0A411E7C7_9FLAO</name>
<dbReference type="RefSeq" id="WP_129602642.1">
    <property type="nucleotide sequence ID" value="NZ_CP035544.1"/>
</dbReference>
<dbReference type="GO" id="GO:0015628">
    <property type="term" value="P:protein secretion by the type II secretion system"/>
    <property type="evidence" value="ECO:0007669"/>
    <property type="project" value="TreeGrafter"/>
</dbReference>
<reference evidence="1 2" key="1">
    <citation type="submission" date="2019-01" db="EMBL/GenBank/DDBJ databases">
        <title>Muriicola soli sp. nov., isolated from soil.</title>
        <authorList>
            <person name="Kang H.J."/>
            <person name="Kim S.B."/>
        </authorList>
    </citation>
    <scope>NUCLEOTIDE SEQUENCE [LARGE SCALE GENOMIC DNA]</scope>
    <source>
        <strain evidence="1 2">MMS17-SY002</strain>
    </source>
</reference>
<dbReference type="InterPro" id="IPR051675">
    <property type="entry name" value="Endo/Exo/Phosphatase_dom_1"/>
</dbReference>
<dbReference type="Pfam" id="PF12836">
    <property type="entry name" value="HHH_3"/>
    <property type="match status" value="2"/>
</dbReference>
<dbReference type="Gene3D" id="1.10.150.280">
    <property type="entry name" value="AF1531-like domain"/>
    <property type="match status" value="2"/>
</dbReference>